<dbReference type="RefSeq" id="WP_079591545.1">
    <property type="nucleotide sequence ID" value="NZ_FUYX01000006.1"/>
</dbReference>
<gene>
    <name evidence="1" type="ORF">SAMN05660750_02526</name>
</gene>
<sequence>MARDFTLKAYAGIVDAALAAGYHPVGVGDWLDGFRPCEPVIVLRHDVDRRPEHALAMAHLEASRGILATYYFRTVGSAFNPAIIREIATLGHEIGYHYEDFHLAKYDPAKAHALYLKNLGALREIAPIRSIAMHGSPLAKYSNMELWNHRSFSESGVKDCILSGDWSQFLFFTDTGRSFDARLTNLRDTIGGKRVPGVASSAAVGEHLQTYCPPLVQLSVHPERWSDRLWAWSRQLVVDTAANGVKVGLRILR</sequence>
<dbReference type="InterPro" id="IPR011330">
    <property type="entry name" value="Glyco_hydro/deAcase_b/a-brl"/>
</dbReference>
<dbReference type="Proteomes" id="UP000190130">
    <property type="component" value="Unassembled WGS sequence"/>
</dbReference>
<organism evidence="1 2">
    <name type="scientific">Bosea thiooxidans</name>
    <dbReference type="NCBI Taxonomy" id="53254"/>
    <lineage>
        <taxon>Bacteria</taxon>
        <taxon>Pseudomonadati</taxon>
        <taxon>Pseudomonadota</taxon>
        <taxon>Alphaproteobacteria</taxon>
        <taxon>Hyphomicrobiales</taxon>
        <taxon>Boseaceae</taxon>
        <taxon>Bosea</taxon>
    </lineage>
</organism>
<dbReference type="GO" id="GO:0005975">
    <property type="term" value="P:carbohydrate metabolic process"/>
    <property type="evidence" value="ECO:0007669"/>
    <property type="project" value="InterPro"/>
</dbReference>
<name>A0A1T5EHE6_9HYPH</name>
<protein>
    <recommendedName>
        <fullName evidence="3">Polysaccharide deacetylase</fullName>
    </recommendedName>
</protein>
<dbReference type="SUPFAM" id="SSF88713">
    <property type="entry name" value="Glycoside hydrolase/deacetylase"/>
    <property type="match status" value="1"/>
</dbReference>
<dbReference type="EMBL" id="FUYX01000006">
    <property type="protein sequence ID" value="SKB83239.1"/>
    <property type="molecule type" value="Genomic_DNA"/>
</dbReference>
<evidence type="ECO:0000313" key="1">
    <source>
        <dbReference type="EMBL" id="SKB83239.1"/>
    </source>
</evidence>
<evidence type="ECO:0000313" key="2">
    <source>
        <dbReference type="Proteomes" id="UP000190130"/>
    </source>
</evidence>
<evidence type="ECO:0008006" key="3">
    <source>
        <dbReference type="Google" id="ProtNLM"/>
    </source>
</evidence>
<accession>A0A1T5EHE6</accession>
<proteinExistence type="predicted"/>
<dbReference type="AlphaFoldDB" id="A0A1T5EHE6"/>
<reference evidence="1 2" key="1">
    <citation type="submission" date="2017-02" db="EMBL/GenBank/DDBJ databases">
        <authorList>
            <person name="Peterson S.W."/>
        </authorList>
    </citation>
    <scope>NUCLEOTIDE SEQUENCE [LARGE SCALE GENOMIC DNA]</scope>
    <source>
        <strain evidence="1 2">DSM 9653</strain>
    </source>
</reference>
<dbReference type="OrthoDB" id="9788208at2"/>